<name>A0A016VHX7_9BILA</name>
<evidence type="ECO:0000313" key="1">
    <source>
        <dbReference type="EMBL" id="EYC27219.1"/>
    </source>
</evidence>
<proteinExistence type="predicted"/>
<keyword evidence="2" id="KW-1185">Reference proteome</keyword>
<evidence type="ECO:0000313" key="2">
    <source>
        <dbReference type="Proteomes" id="UP000024635"/>
    </source>
</evidence>
<protein>
    <submittedName>
        <fullName evidence="1">Uncharacterized protein</fullName>
    </submittedName>
</protein>
<dbReference type="EMBL" id="JARK01001345">
    <property type="protein sequence ID" value="EYC27219.1"/>
    <property type="molecule type" value="Genomic_DNA"/>
</dbReference>
<gene>
    <name evidence="1" type="primary">Acey_s0009.g584</name>
    <name evidence="1" type="ORF">Y032_0009g584</name>
</gene>
<sequence length="88" mass="9955">MVIIALQGEEISASHMLPALRRMVMIFQLTVLGDRRTCDHRRKCVQAPDLTAMTLYYGPTLLWSSCYLPFLCLPLPNYIIKSHSSCGP</sequence>
<organism evidence="1 2">
    <name type="scientific">Ancylostoma ceylanicum</name>
    <dbReference type="NCBI Taxonomy" id="53326"/>
    <lineage>
        <taxon>Eukaryota</taxon>
        <taxon>Metazoa</taxon>
        <taxon>Ecdysozoa</taxon>
        <taxon>Nematoda</taxon>
        <taxon>Chromadorea</taxon>
        <taxon>Rhabditida</taxon>
        <taxon>Rhabditina</taxon>
        <taxon>Rhabditomorpha</taxon>
        <taxon>Strongyloidea</taxon>
        <taxon>Ancylostomatidae</taxon>
        <taxon>Ancylostomatinae</taxon>
        <taxon>Ancylostoma</taxon>
    </lineage>
</organism>
<dbReference type="Proteomes" id="UP000024635">
    <property type="component" value="Unassembled WGS sequence"/>
</dbReference>
<dbReference type="AlphaFoldDB" id="A0A016VHX7"/>
<comment type="caution">
    <text evidence="1">The sequence shown here is derived from an EMBL/GenBank/DDBJ whole genome shotgun (WGS) entry which is preliminary data.</text>
</comment>
<reference evidence="2" key="1">
    <citation type="journal article" date="2015" name="Nat. Genet.">
        <title>The genome and transcriptome of the zoonotic hookworm Ancylostoma ceylanicum identify infection-specific gene families.</title>
        <authorList>
            <person name="Schwarz E.M."/>
            <person name="Hu Y."/>
            <person name="Antoshechkin I."/>
            <person name="Miller M.M."/>
            <person name="Sternberg P.W."/>
            <person name="Aroian R.V."/>
        </authorList>
    </citation>
    <scope>NUCLEOTIDE SEQUENCE</scope>
    <source>
        <strain evidence="2">HY135</strain>
    </source>
</reference>
<accession>A0A016VHX7</accession>